<keyword evidence="2 8" id="KW-0645">Protease</keyword>
<keyword evidence="3" id="KW-0227">DNA damage</keyword>
<reference evidence="9 10" key="1">
    <citation type="submission" date="2018-06" db="EMBL/GenBank/DDBJ databases">
        <authorList>
            <consortium name="Pathogen Informatics"/>
            <person name="Doyle S."/>
        </authorList>
    </citation>
    <scope>NUCLEOTIDE SEQUENCE [LARGE SCALE GENOMIC DNA]</scope>
    <source>
        <strain evidence="9 10">NCTC8297</strain>
    </source>
</reference>
<evidence type="ECO:0000256" key="5">
    <source>
        <dbReference type="ARBA" id="ARBA00023124"/>
    </source>
</evidence>
<keyword evidence="7" id="KW-0456">Lyase</keyword>
<dbReference type="GO" id="GO:0008233">
    <property type="term" value="F:peptidase activity"/>
    <property type="evidence" value="ECO:0007669"/>
    <property type="project" value="UniProtKB-KW"/>
</dbReference>
<dbReference type="PANTHER" id="PTHR13604:SF0">
    <property type="entry name" value="ABASIC SITE PROCESSING PROTEIN HMCES"/>
    <property type="match status" value="1"/>
</dbReference>
<dbReference type="Pfam" id="PF02586">
    <property type="entry name" value="SRAP"/>
    <property type="match status" value="1"/>
</dbReference>
<dbReference type="SUPFAM" id="SSF143081">
    <property type="entry name" value="BB1717-like"/>
    <property type="match status" value="1"/>
</dbReference>
<keyword evidence="6" id="KW-0238">DNA-binding</keyword>
<dbReference type="Gene3D" id="3.90.1680.10">
    <property type="entry name" value="SOS response associated peptidase-like"/>
    <property type="match status" value="1"/>
</dbReference>
<evidence type="ECO:0000313" key="10">
    <source>
        <dbReference type="Proteomes" id="UP000254741"/>
    </source>
</evidence>
<dbReference type="InterPro" id="IPR036590">
    <property type="entry name" value="SRAP-like"/>
</dbReference>
<dbReference type="PANTHER" id="PTHR13604">
    <property type="entry name" value="DC12-RELATED"/>
    <property type="match status" value="1"/>
</dbReference>
<keyword evidence="5" id="KW-0190">Covalent protein-DNA linkage</keyword>
<comment type="similarity">
    <text evidence="1 8">Belongs to the SOS response-associated peptidase family.</text>
</comment>
<accession>A0A379T5Y8</accession>
<proteinExistence type="inferred from homology"/>
<dbReference type="GO" id="GO:0016829">
    <property type="term" value="F:lyase activity"/>
    <property type="evidence" value="ECO:0007669"/>
    <property type="project" value="UniProtKB-KW"/>
</dbReference>
<organism evidence="9 10">
    <name type="scientific">Salmonella enterica subsp. arizonae</name>
    <dbReference type="NCBI Taxonomy" id="59203"/>
    <lineage>
        <taxon>Bacteria</taxon>
        <taxon>Pseudomonadati</taxon>
        <taxon>Pseudomonadota</taxon>
        <taxon>Gammaproteobacteria</taxon>
        <taxon>Enterobacterales</taxon>
        <taxon>Enterobacteriaceae</taxon>
        <taxon>Salmonella</taxon>
    </lineage>
</organism>
<evidence type="ECO:0000313" key="9">
    <source>
        <dbReference type="EMBL" id="SUG44929.1"/>
    </source>
</evidence>
<dbReference type="GO" id="GO:0003697">
    <property type="term" value="F:single-stranded DNA binding"/>
    <property type="evidence" value="ECO:0007669"/>
    <property type="project" value="InterPro"/>
</dbReference>
<name>A0A379T5Y8_SALER</name>
<evidence type="ECO:0000256" key="2">
    <source>
        <dbReference type="ARBA" id="ARBA00022670"/>
    </source>
</evidence>
<dbReference type="EC" id="3.4.-.-" evidence="8"/>
<dbReference type="GO" id="GO:0006508">
    <property type="term" value="P:proteolysis"/>
    <property type="evidence" value="ECO:0007669"/>
    <property type="project" value="UniProtKB-KW"/>
</dbReference>
<dbReference type="InterPro" id="IPR003738">
    <property type="entry name" value="SRAP"/>
</dbReference>
<sequence>MVGTSPLSSTPEVKLRPAAGCFRPLWEHGRAIVFADGWFEWKQQNGVKQPFFIYRKDGNPLLLAAIGKPPFENGNDQEGFLIVTAAADEGLLDIHDRRPLVYSPAAARKWLSENTTGKEAEDIAREGSLSAENFTWHPVSRAVGNPGTRTGNLLSRWLNRR</sequence>
<evidence type="ECO:0000256" key="1">
    <source>
        <dbReference type="ARBA" id="ARBA00008136"/>
    </source>
</evidence>
<dbReference type="AlphaFoldDB" id="A0A379T5Y8"/>
<evidence type="ECO:0000256" key="4">
    <source>
        <dbReference type="ARBA" id="ARBA00022801"/>
    </source>
</evidence>
<dbReference type="EMBL" id="UGXG01000001">
    <property type="protein sequence ID" value="SUG44929.1"/>
    <property type="molecule type" value="Genomic_DNA"/>
</dbReference>
<gene>
    <name evidence="9" type="primary">yedK_2</name>
    <name evidence="9" type="ORF">NCTC8297_00085</name>
</gene>
<keyword evidence="4 8" id="KW-0378">Hydrolase</keyword>
<evidence type="ECO:0000256" key="7">
    <source>
        <dbReference type="ARBA" id="ARBA00023239"/>
    </source>
</evidence>
<evidence type="ECO:0000256" key="3">
    <source>
        <dbReference type="ARBA" id="ARBA00022763"/>
    </source>
</evidence>
<protein>
    <recommendedName>
        <fullName evidence="8">Abasic site processing protein</fullName>
        <ecNumber evidence="8">3.4.-.-</ecNumber>
    </recommendedName>
</protein>
<evidence type="ECO:0000256" key="8">
    <source>
        <dbReference type="RuleBase" id="RU364100"/>
    </source>
</evidence>
<dbReference type="GO" id="GO:0106300">
    <property type="term" value="P:protein-DNA covalent cross-linking repair"/>
    <property type="evidence" value="ECO:0007669"/>
    <property type="project" value="InterPro"/>
</dbReference>
<dbReference type="Proteomes" id="UP000254741">
    <property type="component" value="Unassembled WGS sequence"/>
</dbReference>
<evidence type="ECO:0000256" key="6">
    <source>
        <dbReference type="ARBA" id="ARBA00023125"/>
    </source>
</evidence>